<keyword evidence="1" id="KW-1133">Transmembrane helix</keyword>
<gene>
    <name evidence="2" type="ORF">BDV26DRAFT_39474</name>
</gene>
<sequence length="117" mass="13069">MWSLVALISALSLSVLVWNAVWTTDQGPLMSLVELSVPTVIIFFLISSFFFVFTLLVPSLSLSYHLYSVWSTDVAIIVLLSHSLGFLRLFYYWGGVSFHPFVSNTSVTISLSPLLSF</sequence>
<proteinExistence type="predicted"/>
<evidence type="ECO:0000313" key="2">
    <source>
        <dbReference type="EMBL" id="KAE8382118.1"/>
    </source>
</evidence>
<organism evidence="2 3">
    <name type="scientific">Aspergillus bertholletiae</name>
    <dbReference type="NCBI Taxonomy" id="1226010"/>
    <lineage>
        <taxon>Eukaryota</taxon>
        <taxon>Fungi</taxon>
        <taxon>Dikarya</taxon>
        <taxon>Ascomycota</taxon>
        <taxon>Pezizomycotina</taxon>
        <taxon>Eurotiomycetes</taxon>
        <taxon>Eurotiomycetidae</taxon>
        <taxon>Eurotiales</taxon>
        <taxon>Aspergillaceae</taxon>
        <taxon>Aspergillus</taxon>
        <taxon>Aspergillus subgen. Circumdati</taxon>
    </lineage>
</organism>
<name>A0A5N7BK70_9EURO</name>
<feature type="transmembrane region" description="Helical" evidence="1">
    <location>
        <begin position="35"/>
        <end position="57"/>
    </location>
</feature>
<keyword evidence="3" id="KW-1185">Reference proteome</keyword>
<feature type="transmembrane region" description="Helical" evidence="1">
    <location>
        <begin position="69"/>
        <end position="93"/>
    </location>
</feature>
<dbReference type="EMBL" id="ML736165">
    <property type="protein sequence ID" value="KAE8382118.1"/>
    <property type="molecule type" value="Genomic_DNA"/>
</dbReference>
<dbReference type="Proteomes" id="UP000326198">
    <property type="component" value="Unassembled WGS sequence"/>
</dbReference>
<protein>
    <submittedName>
        <fullName evidence="2">Uncharacterized protein</fullName>
    </submittedName>
</protein>
<dbReference type="AlphaFoldDB" id="A0A5N7BK70"/>
<reference evidence="2 3" key="1">
    <citation type="submission" date="2019-04" db="EMBL/GenBank/DDBJ databases">
        <title>Friends and foes A comparative genomics studyof 23 Aspergillus species from section Flavi.</title>
        <authorList>
            <consortium name="DOE Joint Genome Institute"/>
            <person name="Kjaerbolling I."/>
            <person name="Vesth T."/>
            <person name="Frisvad J.C."/>
            <person name="Nybo J.L."/>
            <person name="Theobald S."/>
            <person name="Kildgaard S."/>
            <person name="Isbrandt T."/>
            <person name="Kuo A."/>
            <person name="Sato A."/>
            <person name="Lyhne E.K."/>
            <person name="Kogle M.E."/>
            <person name="Wiebenga A."/>
            <person name="Kun R.S."/>
            <person name="Lubbers R.J."/>
            <person name="Makela M.R."/>
            <person name="Barry K."/>
            <person name="Chovatia M."/>
            <person name="Clum A."/>
            <person name="Daum C."/>
            <person name="Haridas S."/>
            <person name="He G."/>
            <person name="LaButti K."/>
            <person name="Lipzen A."/>
            <person name="Mondo S."/>
            <person name="Riley R."/>
            <person name="Salamov A."/>
            <person name="Simmons B.A."/>
            <person name="Magnuson J.K."/>
            <person name="Henrissat B."/>
            <person name="Mortensen U.H."/>
            <person name="Larsen T.O."/>
            <person name="Devries R.P."/>
            <person name="Grigoriev I.V."/>
            <person name="Machida M."/>
            <person name="Baker S.E."/>
            <person name="Andersen M.R."/>
        </authorList>
    </citation>
    <scope>NUCLEOTIDE SEQUENCE [LARGE SCALE GENOMIC DNA]</scope>
    <source>
        <strain evidence="2 3">IBT 29228</strain>
    </source>
</reference>
<keyword evidence="1" id="KW-0812">Transmembrane</keyword>
<evidence type="ECO:0000256" key="1">
    <source>
        <dbReference type="SAM" id="Phobius"/>
    </source>
</evidence>
<accession>A0A5N7BK70</accession>
<evidence type="ECO:0000313" key="3">
    <source>
        <dbReference type="Proteomes" id="UP000326198"/>
    </source>
</evidence>
<keyword evidence="1" id="KW-0472">Membrane</keyword>